<organism evidence="1 2">
    <name type="scientific">Cuneatibacter caecimuris</name>
    <dbReference type="NCBI Taxonomy" id="1796618"/>
    <lineage>
        <taxon>Bacteria</taxon>
        <taxon>Bacillati</taxon>
        <taxon>Bacillota</taxon>
        <taxon>Clostridia</taxon>
        <taxon>Lachnospirales</taxon>
        <taxon>Lachnospiraceae</taxon>
        <taxon>Cuneatibacter</taxon>
    </lineage>
</organism>
<dbReference type="InterPro" id="IPR053161">
    <property type="entry name" value="Ulvan_degrading_GH"/>
</dbReference>
<dbReference type="EMBL" id="SGXF01000003">
    <property type="protein sequence ID" value="RZT00573.1"/>
    <property type="molecule type" value="Genomic_DNA"/>
</dbReference>
<accession>A0A4Q7PND9</accession>
<sequence>MDLYPKSSQQYSDEVFQNPPAQYRGTPFWAWNTRLDKKRLEEQICVLKEMGMGGFHIHSRIGLNTEYLGPEFMEDVRFCIDRAKELGMRCWLYDEDKWPSGYGGGRVTKNPEYRNKFLLFSPERKEDGYMRQKTPKQVTRLAAGGQGRLLARYDVELRDGKLEGYRLLAESDKDTVNTWFAYLVTAEASPWFNSQSYADTLNPKATEHFIKEVHERYAAAVGEEFSGAVPAIFTDEPQFSQKDNFSFAKSEEELKIPYTEDLEHGFCRTYGCSLLESLPELFWELPEGVSEVRYKYHDYVAERFARAYADTIGAWCRNHGLLLTGHVMEEAELGSQTRALGEAMRQYRGFGLPGVDMLADRYEYNTVKQAQSAAHQYGCPGVLSELYGVTNWDFDFRGHKRQGDWQAALGVTQRVHHLSWLCMKGEAKRDYPAPIDEHSPWYPKYHLIEDYFARINSALTRGKPLVHIGVVHPIESYWLYYGPNDQTGEMRKEMEEEFSSLAEWLIFHLLDFDYICESQLPSQYTTEGDGKFHVGKMAYEVVVVPPLKTIRKSTLNCLKEFADMGGHVLWLGEKPEYIDALSAEKSWFSFGENAPFEAFPVRRELEQYQEISVYGEDGTFADRFISQIRQDGEDRWVFLAPGKKEERACVPQCSRNILRIRGCWKVWEYCALDGKRKEVLAAYERGYTECRIPFYEDDSLLLRLIPQDELTASMDCGRQNIRDAGGVEARKQEGYLQGPEEYSLSEPNVLLLDRAEFWVDGNIQAEGAQLEVIKIEDILRKKLGYSLRSESYPQPWLENGKTQPVCRLTLRFTFESEVVIKDAKLAAESEQGWDLVLNGKPCIRTEEFWLDQAFTVYRLPQICSGSNELVFQVPFGEQTALEWSFLLGEFGAETDGSSLRLTRKPETIQFGDLTRQGFPFFGGNIVYHTELKIISRKHVTLQIPNYSGSLVSARAEGKEEQYLFCSPYTADLGILEKGKHRVEITIYGNRRNTFGQLHHCDRNEEYFGPKTWRTEGAAWSCEYQLQPMGILSSPVIYSEDE</sequence>
<dbReference type="PANTHER" id="PTHR36848">
    <property type="entry name" value="DNA-BINDING PROTEIN (PUTATIVE SECRETED PROTEIN)-RELATED"/>
    <property type="match status" value="1"/>
</dbReference>
<dbReference type="Pfam" id="PF17132">
    <property type="entry name" value="Glyco_hydro_106"/>
    <property type="match status" value="1"/>
</dbReference>
<evidence type="ECO:0000313" key="1">
    <source>
        <dbReference type="EMBL" id="RZT00573.1"/>
    </source>
</evidence>
<proteinExistence type="predicted"/>
<protein>
    <submittedName>
        <fullName evidence="1">Alpha-L-rhamnosidase-like protein</fullName>
    </submittedName>
</protein>
<dbReference type="AlphaFoldDB" id="A0A4Q7PND9"/>
<comment type="caution">
    <text evidence="1">The sequence shown here is derived from an EMBL/GenBank/DDBJ whole genome shotgun (WGS) entry which is preliminary data.</text>
</comment>
<dbReference type="InterPro" id="IPR029062">
    <property type="entry name" value="Class_I_gatase-like"/>
</dbReference>
<gene>
    <name evidence="1" type="ORF">EV209_1896</name>
</gene>
<dbReference type="Gene3D" id="3.40.50.880">
    <property type="match status" value="1"/>
</dbReference>
<dbReference type="Proteomes" id="UP000292927">
    <property type="component" value="Unassembled WGS sequence"/>
</dbReference>
<evidence type="ECO:0000313" key="2">
    <source>
        <dbReference type="Proteomes" id="UP000292927"/>
    </source>
</evidence>
<keyword evidence="2" id="KW-1185">Reference proteome</keyword>
<reference evidence="1 2" key="1">
    <citation type="submission" date="2019-02" db="EMBL/GenBank/DDBJ databases">
        <title>Genomic Encyclopedia of Type Strains, Phase IV (KMG-IV): sequencing the most valuable type-strain genomes for metagenomic binning, comparative biology and taxonomic classification.</title>
        <authorList>
            <person name="Goeker M."/>
        </authorList>
    </citation>
    <scope>NUCLEOTIDE SEQUENCE [LARGE SCALE GENOMIC DNA]</scope>
    <source>
        <strain evidence="1 2">DSM 29486</strain>
    </source>
</reference>
<dbReference type="PANTHER" id="PTHR36848:SF2">
    <property type="entry name" value="SECRETED PROTEIN"/>
    <property type="match status" value="1"/>
</dbReference>
<name>A0A4Q7PND9_9FIRM</name>